<dbReference type="NCBIfam" id="TIGR02098">
    <property type="entry name" value="MJ0042_CXXC"/>
    <property type="match status" value="1"/>
</dbReference>
<feature type="region of interest" description="Disordered" evidence="1">
    <location>
        <begin position="52"/>
        <end position="102"/>
    </location>
</feature>
<evidence type="ECO:0008006" key="5">
    <source>
        <dbReference type="Google" id="ProtNLM"/>
    </source>
</evidence>
<evidence type="ECO:0000313" key="3">
    <source>
        <dbReference type="EMBL" id="ERL55007.1"/>
    </source>
</evidence>
<keyword evidence="2" id="KW-1133">Transmembrane helix</keyword>
<keyword evidence="4" id="KW-1185">Reference proteome</keyword>
<protein>
    <recommendedName>
        <fullName evidence="5">Zinc finger/thioredoxin putative domain-containing protein</fullName>
    </recommendedName>
</protein>
<keyword evidence="2" id="KW-0472">Membrane</keyword>
<dbReference type="InterPro" id="IPR011723">
    <property type="entry name" value="Znf/thioredoxin_put"/>
</dbReference>
<dbReference type="AlphaFoldDB" id="U4T268"/>
<feature type="region of interest" description="Disordered" evidence="1">
    <location>
        <begin position="152"/>
        <end position="174"/>
    </location>
</feature>
<comment type="caution">
    <text evidence="3">The sequence shown here is derived from an EMBL/GenBank/DDBJ whole genome shotgun (WGS) entry which is preliminary data.</text>
</comment>
<dbReference type="eggNOG" id="COG1273">
    <property type="taxonomic scope" value="Bacteria"/>
</dbReference>
<dbReference type="Proteomes" id="UP000016761">
    <property type="component" value="Unassembled WGS sequence"/>
</dbReference>
<dbReference type="OrthoDB" id="5294582at2"/>
<evidence type="ECO:0000256" key="2">
    <source>
        <dbReference type="SAM" id="Phobius"/>
    </source>
</evidence>
<proteinExistence type="predicted"/>
<accession>U4T268</accession>
<name>U4T268_9GAMM</name>
<feature type="compositionally biased region" description="Basic and acidic residues" evidence="1">
    <location>
        <begin position="60"/>
        <end position="74"/>
    </location>
</feature>
<evidence type="ECO:0000313" key="4">
    <source>
        <dbReference type="Proteomes" id="UP000016761"/>
    </source>
</evidence>
<dbReference type="STRING" id="1354303.M917_2353"/>
<reference evidence="3 4" key="1">
    <citation type="journal article" date="2013" name="Genome Announc.">
        <title>Draft Genome Sequence of Psychrobacter aquaticus Strain CMS 56T, Isolated from a Cyanobacterial Mat Sample Collected from Water Bodies in the McMurdo Dry Valley Region of Antarctica.</title>
        <authorList>
            <person name="Reddy G.S."/>
            <person name="Ara S."/>
            <person name="Singh A."/>
            <person name="Kumar Pinnaka A."/>
            <person name="Shivaji S."/>
        </authorList>
    </citation>
    <scope>NUCLEOTIDE SEQUENCE [LARGE SCALE GENOMIC DNA]</scope>
    <source>
        <strain evidence="3 4">CMS 56</strain>
    </source>
</reference>
<dbReference type="RefSeq" id="WP_021814974.1">
    <property type="nucleotide sequence ID" value="NZ_AUSW01000034.1"/>
</dbReference>
<dbReference type="InterPro" id="IPR021834">
    <property type="entry name" value="DUF3426"/>
</dbReference>
<feature type="compositionally biased region" description="Polar residues" evidence="1">
    <location>
        <begin position="77"/>
        <end position="96"/>
    </location>
</feature>
<dbReference type="EMBL" id="AUSW01000034">
    <property type="protein sequence ID" value="ERL55007.1"/>
    <property type="molecule type" value="Genomic_DNA"/>
</dbReference>
<sequence>MTTPIKTQCPHCQACFKIQQTQLNKANSTVSCQHCQQSFLVNEHLIVTPDASNTSTAQADTKKSHINGRFDPRPHSATPTKAHNKNQNGLSGSKSSLNEKHHSSGTLIHDDLIYDDMDIDESDDSILDYDSLDSMDAWLTQASYTSTAAHKVSNQNYKADSKSNSDAPLKTSSPTAITEPVVLSSTAANNIHASIDNTADNSWLEQLLKEQNKRVDTPTDDTDLAQLLLEMGVPLKDNETLEERMRKSQARFVPASGKHSIASLLWTLGCLVLALLLFAQYVIFNLETLVKNPAHAQRLQAICSIAACSLPSADLTAFTITESNHDSSQIKNADAFSDVSATLANQSEKAQLYPNVKVSVYSANNLIGTFIATPTDYLLSKQHHLAANSEQKLLFTIPVPNRQIREVTISPLY</sequence>
<evidence type="ECO:0000256" key="1">
    <source>
        <dbReference type="SAM" id="MobiDB-lite"/>
    </source>
</evidence>
<organism evidence="3 4">
    <name type="scientific">Psychrobacter aquaticus CMS 56</name>
    <dbReference type="NCBI Taxonomy" id="1354303"/>
    <lineage>
        <taxon>Bacteria</taxon>
        <taxon>Pseudomonadati</taxon>
        <taxon>Pseudomonadota</taxon>
        <taxon>Gammaproteobacteria</taxon>
        <taxon>Moraxellales</taxon>
        <taxon>Moraxellaceae</taxon>
        <taxon>Psychrobacter</taxon>
    </lineage>
</organism>
<dbReference type="Pfam" id="PF11906">
    <property type="entry name" value="DUF3426"/>
    <property type="match status" value="1"/>
</dbReference>
<feature type="transmembrane region" description="Helical" evidence="2">
    <location>
        <begin position="264"/>
        <end position="284"/>
    </location>
</feature>
<dbReference type="PATRIC" id="fig|1354303.4.peg.2318"/>
<gene>
    <name evidence="3" type="ORF">M917_2353</name>
</gene>
<keyword evidence="2" id="KW-0812">Transmembrane</keyword>